<gene>
    <name evidence="1" type="ORF">AG0111_0g4864</name>
</gene>
<dbReference type="Proteomes" id="UP000293547">
    <property type="component" value="Unassembled WGS sequence"/>
</dbReference>
<comment type="caution">
    <text evidence="1">The sequence shown here is derived from an EMBL/GenBank/DDBJ whole genome shotgun (WGS) entry which is preliminary data.</text>
</comment>
<evidence type="ECO:0000313" key="1">
    <source>
        <dbReference type="EMBL" id="KAB2106646.1"/>
    </source>
</evidence>
<protein>
    <submittedName>
        <fullName evidence="1">Uncharacterized protein</fullName>
    </submittedName>
</protein>
<evidence type="ECO:0000313" key="2">
    <source>
        <dbReference type="Proteomes" id="UP000293547"/>
    </source>
</evidence>
<name>A0ACB6FQI0_9PLEO</name>
<proteinExistence type="predicted"/>
<dbReference type="EMBL" id="PDWZ02000004">
    <property type="protein sequence ID" value="KAB2106646.1"/>
    <property type="molecule type" value="Genomic_DNA"/>
</dbReference>
<organism evidence="1 2">
    <name type="scientific">Alternaria gaisen</name>
    <dbReference type="NCBI Taxonomy" id="167740"/>
    <lineage>
        <taxon>Eukaryota</taxon>
        <taxon>Fungi</taxon>
        <taxon>Dikarya</taxon>
        <taxon>Ascomycota</taxon>
        <taxon>Pezizomycotina</taxon>
        <taxon>Dothideomycetes</taxon>
        <taxon>Pleosporomycetidae</taxon>
        <taxon>Pleosporales</taxon>
        <taxon>Pleosporineae</taxon>
        <taxon>Pleosporaceae</taxon>
        <taxon>Alternaria</taxon>
        <taxon>Alternaria sect. Alternaria</taxon>
    </lineage>
</organism>
<reference evidence="1 2" key="1">
    <citation type="journal article" date="2019" name="bioRxiv">
        <title>Genomics, evolutionary history and diagnostics of the Alternaria alternata species group including apple and Asian pear pathotypes.</title>
        <authorList>
            <person name="Armitage A.D."/>
            <person name="Cockerton H.M."/>
            <person name="Sreenivasaprasad S."/>
            <person name="Woodhall J.W."/>
            <person name="Lane C.R."/>
            <person name="Harrison R.J."/>
            <person name="Clarkson J.P."/>
        </authorList>
    </citation>
    <scope>NUCLEOTIDE SEQUENCE [LARGE SCALE GENOMIC DNA]</scope>
    <source>
        <strain evidence="1 2">FERA 650</strain>
    </source>
</reference>
<accession>A0ACB6FQI0</accession>
<keyword evidence="2" id="KW-1185">Reference proteome</keyword>
<sequence length="641" mass="71767">MAQYFLNTLRAIINFLQGPLRLFLHFVLLYASALSLLKVVELLIFVLCVPRFLDPGQLEDSEPLADAVYALLCVMMASVYYFVKYKRQILFAIHTKIIQVATRVTCYLLSIDDISAEYIRIKELEHGSPFQKHHVHLLYDLIRLYPESQMTTSWTNNALYQCMIRNEDLQNQITTFIEQSHADLNDNTRQTSSLSRPATPTILRGDPIGQPQGSSRLSASLSHSGSWSAPSEASSSHATADFDHLEPLSAPFAESLPGPSQELQPLSVADKNEPEVRYASRGITTWLRVTTAKSAQANFIRTDINVSGSTITAYGSQHCRSQSERERDPQTASFHHVFPTSATTDDVARGLQPLVERLIDGQNAYPCIFVDGYSGSGKSTTINSLIRKIAHQLFLHPEALISRRICLAVAKHYKDTACKLVYYDRNAGHRLTGAAALGPRTSETIQYLMTEEQQVLNLVDQVTKSKFCQSRSTENNDKSSRGWLVYIFTVKTSSGKPSCLYIVDQPGNERSVRDLPSSSLLPFTSSHIVEATKEAARQRQLETNFINFNRLELGKSLKDYQERHIVQTNRTQITKLLKPAFDSQDDDIVMLYHASLYQSYLSMVQPMLQASQQLSPGILGKDYSSRSISEPSGGFLATTST</sequence>